<accession>A0A3E0TNU9</accession>
<feature type="chain" id="PRO_5017564752" evidence="1">
    <location>
        <begin position="21"/>
        <end position="529"/>
    </location>
</feature>
<dbReference type="RefSeq" id="WP_116007234.1">
    <property type="nucleotide sequence ID" value="NZ_QUOU01000001.1"/>
</dbReference>
<dbReference type="CDD" id="cd22554">
    <property type="entry name" value="Slr4-like"/>
    <property type="match status" value="1"/>
</dbReference>
<gene>
    <name evidence="2" type="ORF">DXX93_05665</name>
</gene>
<dbReference type="Pfam" id="PF19526">
    <property type="entry name" value="Slr4"/>
    <property type="match status" value="1"/>
</dbReference>
<sequence length="529" mass="54438">MFKKSLIALALAGAAMSANAANTIDTTNDKNAAHKISAESLTAARTTTVPSVDVVLDDAFDSLLVNGAKLVITVNGAVFNSSADSSSLNISGEFTTTSGADANTGTTLTYVLASKSGTVADGDKISIPALPVILNESSTKVSYTVSFLTSGDAATPGTTTASTEVATVVQEWSLAFDKLDAKINVEDDRETFVGTGDAQTSDVLTLKFGDVNTTGGAALSSVEVVIKGDFTDIVSVKDGFNNDYVINNAKTTATFTYLESAAPLTAADLNTIDTDVTLTVKSGDDAVELKEQEFKVDATIKYNTNQSIELASDAAAGAWTLNSTSTTLNYAPFGPNTQLIVNATSKFDAAASVDVTYIKDDGKPETLTDIGMVAPNAVTKLGDIISDAIIADTGSDRGKTTITVSVNAPEGDVSFFTGFKDLTDGSRMELQQIDTVANATLSAAQAARDDLANQTDGLGELKTAITNNTDRVATLQAAADEAVGSTASTASIASATAVCKLINSSFTYQDNGSAMANGATVVPAQDNCE</sequence>
<evidence type="ECO:0000313" key="2">
    <source>
        <dbReference type="EMBL" id="REL26113.1"/>
    </source>
</evidence>
<evidence type="ECO:0000313" key="3">
    <source>
        <dbReference type="Proteomes" id="UP000256478"/>
    </source>
</evidence>
<keyword evidence="1" id="KW-0732">Signal</keyword>
<organism evidence="2 3">
    <name type="scientific">Thalassotalea euphylliae</name>
    <dbReference type="NCBI Taxonomy" id="1655234"/>
    <lineage>
        <taxon>Bacteria</taxon>
        <taxon>Pseudomonadati</taxon>
        <taxon>Pseudomonadota</taxon>
        <taxon>Gammaproteobacteria</taxon>
        <taxon>Alteromonadales</taxon>
        <taxon>Colwelliaceae</taxon>
        <taxon>Thalassotalea</taxon>
    </lineage>
</organism>
<dbReference type="AlphaFoldDB" id="A0A3E0TNU9"/>
<dbReference type="Proteomes" id="UP000256478">
    <property type="component" value="Unassembled WGS sequence"/>
</dbReference>
<proteinExistence type="predicted"/>
<protein>
    <submittedName>
        <fullName evidence="2">Uncharacterized protein</fullName>
    </submittedName>
</protein>
<name>A0A3E0TNU9_9GAMM</name>
<feature type="signal peptide" evidence="1">
    <location>
        <begin position="1"/>
        <end position="20"/>
    </location>
</feature>
<dbReference type="OrthoDB" id="6232895at2"/>
<dbReference type="EMBL" id="QUOU01000001">
    <property type="protein sequence ID" value="REL26113.1"/>
    <property type="molecule type" value="Genomic_DNA"/>
</dbReference>
<evidence type="ECO:0000256" key="1">
    <source>
        <dbReference type="SAM" id="SignalP"/>
    </source>
</evidence>
<reference evidence="2 3" key="1">
    <citation type="submission" date="2018-08" db="EMBL/GenBank/DDBJ databases">
        <title>Thalassotalea euphylliae genome.</title>
        <authorList>
            <person name="Summers S."/>
            <person name="Rice S.A."/>
            <person name="Freckelton M.L."/>
            <person name="Nedved B.T."/>
            <person name="Hadfield M.G."/>
        </authorList>
    </citation>
    <scope>NUCLEOTIDE SEQUENCE [LARGE SCALE GENOMIC DNA]</scope>
    <source>
        <strain evidence="2 3">H1</strain>
    </source>
</reference>
<dbReference type="InterPro" id="IPR045689">
    <property type="entry name" value="Slr4"/>
</dbReference>
<comment type="caution">
    <text evidence="2">The sequence shown here is derived from an EMBL/GenBank/DDBJ whole genome shotgun (WGS) entry which is preliminary data.</text>
</comment>